<dbReference type="WBParaSite" id="PSAMB.scaffold1265size33645.g12040.t1">
    <property type="protein sequence ID" value="PSAMB.scaffold1265size33645.g12040.t1"/>
    <property type="gene ID" value="PSAMB.scaffold1265size33645.g12040"/>
</dbReference>
<feature type="compositionally biased region" description="Low complexity" evidence="1">
    <location>
        <begin position="82"/>
        <end position="99"/>
    </location>
</feature>
<dbReference type="Proteomes" id="UP000887566">
    <property type="component" value="Unplaced"/>
</dbReference>
<organism evidence="2 3">
    <name type="scientific">Plectus sambesii</name>
    <dbReference type="NCBI Taxonomy" id="2011161"/>
    <lineage>
        <taxon>Eukaryota</taxon>
        <taxon>Metazoa</taxon>
        <taxon>Ecdysozoa</taxon>
        <taxon>Nematoda</taxon>
        <taxon>Chromadorea</taxon>
        <taxon>Plectida</taxon>
        <taxon>Plectina</taxon>
        <taxon>Plectoidea</taxon>
        <taxon>Plectidae</taxon>
        <taxon>Plectus</taxon>
    </lineage>
</organism>
<dbReference type="AlphaFoldDB" id="A0A914UWA0"/>
<proteinExistence type="predicted"/>
<name>A0A914UWA0_9BILA</name>
<feature type="compositionally biased region" description="Polar residues" evidence="1">
    <location>
        <begin position="69"/>
        <end position="78"/>
    </location>
</feature>
<feature type="region of interest" description="Disordered" evidence="1">
    <location>
        <begin position="154"/>
        <end position="211"/>
    </location>
</feature>
<keyword evidence="2" id="KW-1185">Reference proteome</keyword>
<sequence length="211" mass="22300">MLCQMTDAILGGDYNPPAPVEAVYGQSTAGYNPPAFSPSPTTGSAYRPAPPPTVTLSQEIQYKEQLVNSGPVDTQSEPVTVADSTSNSDSATTSAADYAQSPAPTTSGLPSETQTSSGNGGYTETQDVTSSTISNGGASFETQAAIQFTEQTLGPPAFNYQGGWTSEGIVKPPPGASTPPERPPYRHYRRRDQPVEPDAEIEDMRNPLTHW</sequence>
<reference evidence="3" key="1">
    <citation type="submission" date="2022-11" db="UniProtKB">
        <authorList>
            <consortium name="WormBaseParasite"/>
        </authorList>
    </citation>
    <scope>IDENTIFICATION</scope>
</reference>
<evidence type="ECO:0000313" key="2">
    <source>
        <dbReference type="Proteomes" id="UP000887566"/>
    </source>
</evidence>
<feature type="region of interest" description="Disordered" evidence="1">
    <location>
        <begin position="69"/>
        <end position="136"/>
    </location>
</feature>
<feature type="compositionally biased region" description="Pro residues" evidence="1">
    <location>
        <begin position="171"/>
        <end position="182"/>
    </location>
</feature>
<evidence type="ECO:0000313" key="3">
    <source>
        <dbReference type="WBParaSite" id="PSAMB.scaffold1265size33645.g12040.t1"/>
    </source>
</evidence>
<accession>A0A914UWA0</accession>
<protein>
    <submittedName>
        <fullName evidence="3">Uncharacterized protein</fullName>
    </submittedName>
</protein>
<feature type="region of interest" description="Disordered" evidence="1">
    <location>
        <begin position="25"/>
        <end position="53"/>
    </location>
</feature>
<evidence type="ECO:0000256" key="1">
    <source>
        <dbReference type="SAM" id="MobiDB-lite"/>
    </source>
</evidence>
<feature type="compositionally biased region" description="Polar residues" evidence="1">
    <location>
        <begin position="102"/>
        <end position="136"/>
    </location>
</feature>